<dbReference type="RefSeq" id="WP_289470389.1">
    <property type="nucleotide sequence ID" value="NZ_JAUCMM010000006.1"/>
</dbReference>
<protein>
    <recommendedName>
        <fullName evidence="3">ESX secretion-associated protein EspG</fullName>
    </recommendedName>
</protein>
<dbReference type="Proteomes" id="UP001235720">
    <property type="component" value="Unassembled WGS sequence"/>
</dbReference>
<evidence type="ECO:0000313" key="1">
    <source>
        <dbReference type="EMBL" id="MDM7888788.1"/>
    </source>
</evidence>
<gene>
    <name evidence="1" type="ORF">QUG98_10020</name>
</gene>
<organism evidence="1 2">
    <name type="scientific">Curtobacterium subtropicum</name>
    <dbReference type="NCBI Taxonomy" id="3055138"/>
    <lineage>
        <taxon>Bacteria</taxon>
        <taxon>Bacillati</taxon>
        <taxon>Actinomycetota</taxon>
        <taxon>Actinomycetes</taxon>
        <taxon>Micrococcales</taxon>
        <taxon>Microbacteriaceae</taxon>
        <taxon>Curtobacterium</taxon>
    </lineage>
</organism>
<sequence>MPFPTWSRTTQVTARAVWDARGEKPEALAERIAVQLAAYDELLGAGAQWALVEEDDRVVSTDPSSLTPIVSAHVFRDAEGLEFPPRGYVLGLAREGSAGFISIRFRVGSAKIVRRMPANGVQVTIAGPLREANRLSIDADLAEGVLRGLARAWNPDSAAVYDDAGAIASEGRGKFAPVIGQRTWVSDRIGAVETSTSGVHVERADGGSYLTADDALDSESAVREVWATLQASEVTEIVRAA</sequence>
<dbReference type="EMBL" id="JAUCMM010000006">
    <property type="protein sequence ID" value="MDM7888788.1"/>
    <property type="molecule type" value="Genomic_DNA"/>
</dbReference>
<reference evidence="1 2" key="1">
    <citation type="submission" date="2023-06" db="EMBL/GenBank/DDBJ databases">
        <authorList>
            <person name="Feng G."/>
            <person name="Li J."/>
            <person name="Zhu H."/>
        </authorList>
    </citation>
    <scope>NUCLEOTIDE SEQUENCE [LARGE SCALE GENOMIC DNA]</scope>
    <source>
        <strain evidence="1 2">RHCJP20</strain>
    </source>
</reference>
<keyword evidence="2" id="KW-1185">Reference proteome</keyword>
<comment type="caution">
    <text evidence="1">The sequence shown here is derived from an EMBL/GenBank/DDBJ whole genome shotgun (WGS) entry which is preliminary data.</text>
</comment>
<evidence type="ECO:0000313" key="2">
    <source>
        <dbReference type="Proteomes" id="UP001235720"/>
    </source>
</evidence>
<proteinExistence type="predicted"/>
<evidence type="ECO:0008006" key="3">
    <source>
        <dbReference type="Google" id="ProtNLM"/>
    </source>
</evidence>
<name>A0ABT7TGS3_9MICO</name>
<accession>A0ABT7TGS3</accession>